<protein>
    <submittedName>
        <fullName evidence="1">Uncharacterized protein</fullName>
    </submittedName>
</protein>
<dbReference type="EMBL" id="KB467998">
    <property type="protein sequence ID" value="PCH39453.1"/>
    <property type="molecule type" value="Genomic_DNA"/>
</dbReference>
<proteinExistence type="predicted"/>
<accession>A0A2H3JHY5</accession>
<dbReference type="OrthoDB" id="2748218at2759"/>
<sequence>MYSALLAPEYAMSVASVLLSMNDTTLVFLHPEDALVPSPTVVQVTIKSDGPETVDSIAAFYMAQHEVSDLVTRIITAHLHAPIPPLAMFKGNSYTLVAKHAYWRYGLENLHFMWGKENVQACKDKWTFVFKPTSVTFEAGGNISKIPNNHNLR</sequence>
<keyword evidence="2" id="KW-1185">Reference proteome</keyword>
<evidence type="ECO:0000313" key="1">
    <source>
        <dbReference type="EMBL" id="PCH39453.1"/>
    </source>
</evidence>
<dbReference type="AlphaFoldDB" id="A0A2H3JHY5"/>
<reference evidence="1 2" key="1">
    <citation type="journal article" date="2012" name="Science">
        <title>The Paleozoic origin of enzymatic lignin decomposition reconstructed from 31 fungal genomes.</title>
        <authorList>
            <person name="Floudas D."/>
            <person name="Binder M."/>
            <person name="Riley R."/>
            <person name="Barry K."/>
            <person name="Blanchette R.A."/>
            <person name="Henrissat B."/>
            <person name="Martinez A.T."/>
            <person name="Otillar R."/>
            <person name="Spatafora J.W."/>
            <person name="Yadav J.S."/>
            <person name="Aerts A."/>
            <person name="Benoit I."/>
            <person name="Boyd A."/>
            <person name="Carlson A."/>
            <person name="Copeland A."/>
            <person name="Coutinho P.M."/>
            <person name="de Vries R.P."/>
            <person name="Ferreira P."/>
            <person name="Findley K."/>
            <person name="Foster B."/>
            <person name="Gaskell J."/>
            <person name="Glotzer D."/>
            <person name="Gorecki P."/>
            <person name="Heitman J."/>
            <person name="Hesse C."/>
            <person name="Hori C."/>
            <person name="Igarashi K."/>
            <person name="Jurgens J.A."/>
            <person name="Kallen N."/>
            <person name="Kersten P."/>
            <person name="Kohler A."/>
            <person name="Kuees U."/>
            <person name="Kumar T.K.A."/>
            <person name="Kuo A."/>
            <person name="LaButti K."/>
            <person name="Larrondo L.F."/>
            <person name="Lindquist E."/>
            <person name="Ling A."/>
            <person name="Lombard V."/>
            <person name="Lucas S."/>
            <person name="Lundell T."/>
            <person name="Martin R."/>
            <person name="McLaughlin D.J."/>
            <person name="Morgenstern I."/>
            <person name="Morin E."/>
            <person name="Murat C."/>
            <person name="Nagy L.G."/>
            <person name="Nolan M."/>
            <person name="Ohm R.A."/>
            <person name="Patyshakuliyeva A."/>
            <person name="Rokas A."/>
            <person name="Ruiz-Duenas F.J."/>
            <person name="Sabat G."/>
            <person name="Salamov A."/>
            <person name="Samejima M."/>
            <person name="Schmutz J."/>
            <person name="Slot J.C."/>
            <person name="St John F."/>
            <person name="Stenlid J."/>
            <person name="Sun H."/>
            <person name="Sun S."/>
            <person name="Syed K."/>
            <person name="Tsang A."/>
            <person name="Wiebenga A."/>
            <person name="Young D."/>
            <person name="Pisabarro A."/>
            <person name="Eastwood D.C."/>
            <person name="Martin F."/>
            <person name="Cullen D."/>
            <person name="Grigoriev I.V."/>
            <person name="Hibbett D.S."/>
        </authorList>
    </citation>
    <scope>NUCLEOTIDE SEQUENCE [LARGE SCALE GENOMIC DNA]</scope>
    <source>
        <strain evidence="1 2">MD-104</strain>
    </source>
</reference>
<dbReference type="OMA" id="ELVAYYN"/>
<dbReference type="Proteomes" id="UP000218811">
    <property type="component" value="Unassembled WGS sequence"/>
</dbReference>
<gene>
    <name evidence="1" type="ORF">WOLCODRAFT_167970</name>
</gene>
<name>A0A2H3JHY5_WOLCO</name>
<evidence type="ECO:0000313" key="2">
    <source>
        <dbReference type="Proteomes" id="UP000218811"/>
    </source>
</evidence>
<organism evidence="1 2">
    <name type="scientific">Wolfiporia cocos (strain MD-104)</name>
    <name type="common">Brown rot fungus</name>
    <dbReference type="NCBI Taxonomy" id="742152"/>
    <lineage>
        <taxon>Eukaryota</taxon>
        <taxon>Fungi</taxon>
        <taxon>Dikarya</taxon>
        <taxon>Basidiomycota</taxon>
        <taxon>Agaricomycotina</taxon>
        <taxon>Agaricomycetes</taxon>
        <taxon>Polyporales</taxon>
        <taxon>Phaeolaceae</taxon>
        <taxon>Wolfiporia</taxon>
    </lineage>
</organism>